<dbReference type="VEuPathDB" id="TrichDB:TVAG_429910"/>
<evidence type="ECO:0000256" key="1">
    <source>
        <dbReference type="ARBA" id="ARBA00004601"/>
    </source>
</evidence>
<feature type="domain" description="Vps52 C-terminal" evidence="8">
    <location>
        <begin position="259"/>
        <end position="526"/>
    </location>
</feature>
<comment type="similarity">
    <text evidence="2">Belongs to the VPS52 family.</text>
</comment>
<keyword evidence="6" id="KW-0175">Coiled coil</keyword>
<sequence>MSDESFSDVIDDINFDEMENDILNFANEPSVKSYLELGVDLKNYKNQISTELSAAQQASIQDYLKQIPYVTALSNDLNKCDETLQSMEDRLKLFNESLSQMSYYINSIQTKSQEITQKLKNRKEYEALLGEFTRSIAITPEFVREVTESPVGIDYVQTILQLEKKIQFSTRKEIKDINSSQDFLMTLNRLRLRAAENIKNWIIEKTLELVMYPESQPITQENMLRCHKLVEFMKESSLEIDKMCRTNYIENISRYYQEMFYNLWKGVLRKMSQAPLQSDTLAPQQQYFSFFSRRKNTGENTSFFSLGDRQKVLNNLLLPSADIPEGSFSLEFLMQNFYMKYINKVTEEHDFIAAFWADNVMAFSIFSPISKQIEMSMEQLLLKINDPVCVSILLRIISAHRQELNRRRVNCIDQHLNSIEMSLLMRFRLIIQNNISALESTDLSAVIETGHFANAFARRFSEFASSISKLITPANEDNLVPYLDDTAATFCQLFERASKKLPVEKSDAFLINNFIVVANVLRQNGRTTLTQLFDAKHDDACARFVEICIQNHFGDLVSTVKSAYPNIENMNPPTKTNFGPTVLMRIANDFKENHSAEMKTIADSMLTLFGDFTDGRNILRNIAKRTVLYWTKFEQLAKAIMEKDPNSMRWVNSMLSIQQLVLDIRLLTESF</sequence>
<evidence type="ECO:0000256" key="4">
    <source>
        <dbReference type="ARBA" id="ARBA00022927"/>
    </source>
</evidence>
<evidence type="ECO:0000256" key="2">
    <source>
        <dbReference type="ARBA" id="ARBA00008180"/>
    </source>
</evidence>
<dbReference type="STRING" id="5722.A2EI67"/>
<keyword evidence="4" id="KW-0653">Protein transport</keyword>
<dbReference type="Pfam" id="PF04129">
    <property type="entry name" value="Vps52_CC"/>
    <property type="match status" value="1"/>
</dbReference>
<keyword evidence="5" id="KW-0333">Golgi apparatus</keyword>
<dbReference type="Proteomes" id="UP000001542">
    <property type="component" value="Unassembled WGS sequence"/>
</dbReference>
<dbReference type="InterPro" id="IPR048319">
    <property type="entry name" value="Vps52_CC"/>
</dbReference>
<dbReference type="InterPro" id="IPR007258">
    <property type="entry name" value="Vps52"/>
</dbReference>
<evidence type="ECO:0000256" key="3">
    <source>
        <dbReference type="ARBA" id="ARBA00022448"/>
    </source>
</evidence>
<evidence type="ECO:0008006" key="11">
    <source>
        <dbReference type="Google" id="ProtNLM"/>
    </source>
</evidence>
<comment type="subcellular location">
    <subcellularLocation>
        <location evidence="1">Golgi apparatus</location>
        <location evidence="1">trans-Golgi network</location>
    </subcellularLocation>
</comment>
<dbReference type="KEGG" id="tva:4765523"/>
<dbReference type="AlphaFoldDB" id="A2EI67"/>
<evidence type="ECO:0000313" key="10">
    <source>
        <dbReference type="Proteomes" id="UP000001542"/>
    </source>
</evidence>
<keyword evidence="10" id="KW-1185">Reference proteome</keyword>
<dbReference type="GO" id="GO:0042147">
    <property type="term" value="P:retrograde transport, endosome to Golgi"/>
    <property type="evidence" value="ECO:0000318"/>
    <property type="project" value="GO_Central"/>
</dbReference>
<dbReference type="Pfam" id="PF20655">
    <property type="entry name" value="Vps52_C"/>
    <property type="match status" value="1"/>
</dbReference>
<dbReference type="PANTHER" id="PTHR14190:SF7">
    <property type="entry name" value="VACUOLAR PROTEIN SORTING-ASSOCIATED PROTEIN 52 HOMOLOG"/>
    <property type="match status" value="1"/>
</dbReference>
<accession>A2EI67</accession>
<feature type="coiled-coil region" evidence="6">
    <location>
        <begin position="70"/>
        <end position="97"/>
    </location>
</feature>
<dbReference type="VEuPathDB" id="TrichDB:TVAGG3_0858860"/>
<dbReference type="GO" id="GO:0005829">
    <property type="term" value="C:cytosol"/>
    <property type="evidence" value="ECO:0007669"/>
    <property type="project" value="GOC"/>
</dbReference>
<protein>
    <recommendedName>
        <fullName evidence="11">Vps52 / Sac2 family protein</fullName>
    </recommendedName>
</protein>
<dbReference type="OMA" id="NPVKYPY"/>
<evidence type="ECO:0000259" key="7">
    <source>
        <dbReference type="Pfam" id="PF04129"/>
    </source>
</evidence>
<name>A2EI67_TRIV3</name>
<dbReference type="GO" id="GO:0032456">
    <property type="term" value="P:endocytic recycling"/>
    <property type="evidence" value="ECO:0000318"/>
    <property type="project" value="GO_Central"/>
</dbReference>
<evidence type="ECO:0000259" key="8">
    <source>
        <dbReference type="Pfam" id="PF20655"/>
    </source>
</evidence>
<dbReference type="SMR" id="A2EI67"/>
<dbReference type="GO" id="GO:0015031">
    <property type="term" value="P:protein transport"/>
    <property type="evidence" value="ECO:0007669"/>
    <property type="project" value="UniProtKB-KW"/>
</dbReference>
<dbReference type="InParanoid" id="A2EI67"/>
<dbReference type="InterPro" id="IPR048361">
    <property type="entry name" value="Vps52_C"/>
</dbReference>
<organism evidence="9 10">
    <name type="scientific">Trichomonas vaginalis (strain ATCC PRA-98 / G3)</name>
    <dbReference type="NCBI Taxonomy" id="412133"/>
    <lineage>
        <taxon>Eukaryota</taxon>
        <taxon>Metamonada</taxon>
        <taxon>Parabasalia</taxon>
        <taxon>Trichomonadida</taxon>
        <taxon>Trichomonadidae</taxon>
        <taxon>Trichomonas</taxon>
    </lineage>
</organism>
<dbReference type="FunCoup" id="A2EI67">
    <property type="interactions" value="509"/>
</dbReference>
<evidence type="ECO:0000313" key="9">
    <source>
        <dbReference type="EMBL" id="EAY07627.1"/>
    </source>
</evidence>
<evidence type="ECO:0000256" key="6">
    <source>
        <dbReference type="SAM" id="Coils"/>
    </source>
</evidence>
<feature type="domain" description="Vps52 coiled-coil" evidence="7">
    <location>
        <begin position="62"/>
        <end position="233"/>
    </location>
</feature>
<keyword evidence="3" id="KW-0813">Transport</keyword>
<dbReference type="RefSeq" id="XP_001319850.1">
    <property type="nucleotide sequence ID" value="XM_001319815.1"/>
</dbReference>
<dbReference type="GO" id="GO:0000938">
    <property type="term" value="C:GARP complex"/>
    <property type="evidence" value="ECO:0000318"/>
    <property type="project" value="GO_Central"/>
</dbReference>
<evidence type="ECO:0000256" key="5">
    <source>
        <dbReference type="ARBA" id="ARBA00023034"/>
    </source>
</evidence>
<dbReference type="EMBL" id="DS113395">
    <property type="protein sequence ID" value="EAY07627.1"/>
    <property type="molecule type" value="Genomic_DNA"/>
</dbReference>
<dbReference type="GO" id="GO:0006896">
    <property type="term" value="P:Golgi to vacuole transport"/>
    <property type="evidence" value="ECO:0000318"/>
    <property type="project" value="GO_Central"/>
</dbReference>
<reference evidence="9" key="2">
    <citation type="journal article" date="2007" name="Science">
        <title>Draft genome sequence of the sexually transmitted pathogen Trichomonas vaginalis.</title>
        <authorList>
            <person name="Carlton J.M."/>
            <person name="Hirt R.P."/>
            <person name="Silva J.C."/>
            <person name="Delcher A.L."/>
            <person name="Schatz M."/>
            <person name="Zhao Q."/>
            <person name="Wortman J.R."/>
            <person name="Bidwell S.L."/>
            <person name="Alsmark U.C.M."/>
            <person name="Besteiro S."/>
            <person name="Sicheritz-Ponten T."/>
            <person name="Noel C.J."/>
            <person name="Dacks J.B."/>
            <person name="Foster P.G."/>
            <person name="Simillion C."/>
            <person name="Van de Peer Y."/>
            <person name="Miranda-Saavedra D."/>
            <person name="Barton G.J."/>
            <person name="Westrop G.D."/>
            <person name="Mueller S."/>
            <person name="Dessi D."/>
            <person name="Fiori P.L."/>
            <person name="Ren Q."/>
            <person name="Paulsen I."/>
            <person name="Zhang H."/>
            <person name="Bastida-Corcuera F.D."/>
            <person name="Simoes-Barbosa A."/>
            <person name="Brown M.T."/>
            <person name="Hayes R.D."/>
            <person name="Mukherjee M."/>
            <person name="Okumura C.Y."/>
            <person name="Schneider R."/>
            <person name="Smith A.J."/>
            <person name="Vanacova S."/>
            <person name="Villalvazo M."/>
            <person name="Haas B.J."/>
            <person name="Pertea M."/>
            <person name="Feldblyum T.V."/>
            <person name="Utterback T.R."/>
            <person name="Shu C.L."/>
            <person name="Osoegawa K."/>
            <person name="de Jong P.J."/>
            <person name="Hrdy I."/>
            <person name="Horvathova L."/>
            <person name="Zubacova Z."/>
            <person name="Dolezal P."/>
            <person name="Malik S.B."/>
            <person name="Logsdon J.M. Jr."/>
            <person name="Henze K."/>
            <person name="Gupta A."/>
            <person name="Wang C.C."/>
            <person name="Dunne R.L."/>
            <person name="Upcroft J.A."/>
            <person name="Upcroft P."/>
            <person name="White O."/>
            <person name="Salzberg S.L."/>
            <person name="Tang P."/>
            <person name="Chiu C.-H."/>
            <person name="Lee Y.-S."/>
            <person name="Embley T.M."/>
            <person name="Coombs G.H."/>
            <person name="Mottram J.C."/>
            <person name="Tachezy J."/>
            <person name="Fraser-Liggett C.M."/>
            <person name="Johnson P.J."/>
        </authorList>
    </citation>
    <scope>NUCLEOTIDE SEQUENCE [LARGE SCALE GENOMIC DNA]</scope>
    <source>
        <strain evidence="9">G3</strain>
    </source>
</reference>
<dbReference type="PANTHER" id="PTHR14190">
    <property type="entry name" value="SUPPRESSOR OF ACTIN MUTATIONS 2/VACUOLAR PROTEIN SORTING 52"/>
    <property type="match status" value="1"/>
</dbReference>
<dbReference type="eggNOG" id="KOG1961">
    <property type="taxonomic scope" value="Eukaryota"/>
</dbReference>
<dbReference type="OrthoDB" id="19482at2759"/>
<dbReference type="GO" id="GO:0019905">
    <property type="term" value="F:syntaxin binding"/>
    <property type="evidence" value="ECO:0000318"/>
    <property type="project" value="GO_Central"/>
</dbReference>
<gene>
    <name evidence="9" type="ORF">TVAG_429910</name>
</gene>
<reference evidence="9" key="1">
    <citation type="submission" date="2006-10" db="EMBL/GenBank/DDBJ databases">
        <authorList>
            <person name="Amadeo P."/>
            <person name="Zhao Q."/>
            <person name="Wortman J."/>
            <person name="Fraser-Liggett C."/>
            <person name="Carlton J."/>
        </authorList>
    </citation>
    <scope>NUCLEOTIDE SEQUENCE</scope>
    <source>
        <strain evidence="9">G3</strain>
    </source>
</reference>
<proteinExistence type="inferred from homology"/>